<dbReference type="InterPro" id="IPR035986">
    <property type="entry name" value="PKD_dom_sf"/>
</dbReference>
<evidence type="ECO:0000313" key="1">
    <source>
        <dbReference type="EMBL" id="SVD06278.1"/>
    </source>
</evidence>
<name>A0A382SAU9_9ZZZZ</name>
<feature type="non-terminal residue" evidence="1">
    <location>
        <position position="313"/>
    </location>
</feature>
<evidence type="ECO:0008006" key="2">
    <source>
        <dbReference type="Google" id="ProtNLM"/>
    </source>
</evidence>
<dbReference type="Gene3D" id="2.60.40.10">
    <property type="entry name" value="Immunoglobulins"/>
    <property type="match status" value="2"/>
</dbReference>
<dbReference type="AlphaFoldDB" id="A0A382SAU9"/>
<sequence>VISFKVKDNDDLWSITDSASLFINDIPTAGIGSLSQQIAYRNNLTYYNVNFYGNVSDNDGSITHYYWNSSKDGVLSTSGNSTVNVNTLSLGNHTITFQGRDNYTTWSPKVSTWLIIKAYPNATIVSQSAYSINVGDSLSFIGSGSDEDGTITAYEWISDQDGLLSTNSNFSTTSLSVGFHWITFKVKDNDTLWSRPVTTQLSINDIPVSVINSITPQTAYRNNLTSYDVSFSGSSYDKDGDITNYYWNSSKDGVLSTLGNFTVNVNTLSLGYHNITFQGTDNGTAWSPKASTWFVVKEYPNATITTVSPRSTD</sequence>
<organism evidence="1">
    <name type="scientific">marine metagenome</name>
    <dbReference type="NCBI Taxonomy" id="408172"/>
    <lineage>
        <taxon>unclassified sequences</taxon>
        <taxon>metagenomes</taxon>
        <taxon>ecological metagenomes</taxon>
    </lineage>
</organism>
<dbReference type="SUPFAM" id="SSF49299">
    <property type="entry name" value="PKD domain"/>
    <property type="match status" value="1"/>
</dbReference>
<accession>A0A382SAU9</accession>
<reference evidence="1" key="1">
    <citation type="submission" date="2018-05" db="EMBL/GenBank/DDBJ databases">
        <authorList>
            <person name="Lanie J.A."/>
            <person name="Ng W.-L."/>
            <person name="Kazmierczak K.M."/>
            <person name="Andrzejewski T.M."/>
            <person name="Davidsen T.M."/>
            <person name="Wayne K.J."/>
            <person name="Tettelin H."/>
            <person name="Glass J.I."/>
            <person name="Rusch D."/>
            <person name="Podicherti R."/>
            <person name="Tsui H.-C.T."/>
            <person name="Winkler M.E."/>
        </authorList>
    </citation>
    <scope>NUCLEOTIDE SEQUENCE</scope>
</reference>
<dbReference type="EMBL" id="UINC01127267">
    <property type="protein sequence ID" value="SVD06278.1"/>
    <property type="molecule type" value="Genomic_DNA"/>
</dbReference>
<feature type="non-terminal residue" evidence="1">
    <location>
        <position position="1"/>
    </location>
</feature>
<dbReference type="InterPro" id="IPR013783">
    <property type="entry name" value="Ig-like_fold"/>
</dbReference>
<proteinExistence type="predicted"/>
<protein>
    <recommendedName>
        <fullName evidence="2">PKD/Chitinase domain-containing protein</fullName>
    </recommendedName>
</protein>
<gene>
    <name evidence="1" type="ORF">METZ01_LOCUS359132</name>
</gene>